<comment type="caution">
    <text evidence="1">The sequence shown here is derived from an EMBL/GenBank/DDBJ whole genome shotgun (WGS) entry which is preliminary data.</text>
</comment>
<sequence>MYILNHRKLAQEKLETIKRGFSAYEESPEIADLIKREIRVLQLDVYEDATEFGFWFIPNKER</sequence>
<organism evidence="1 2">
    <name type="scientific">Metabacillus litoralis</name>
    <dbReference type="NCBI Taxonomy" id="152268"/>
    <lineage>
        <taxon>Bacteria</taxon>
        <taxon>Bacillati</taxon>
        <taxon>Bacillota</taxon>
        <taxon>Bacilli</taxon>
        <taxon>Bacillales</taxon>
        <taxon>Bacillaceae</taxon>
        <taxon>Metabacillus</taxon>
    </lineage>
</organism>
<dbReference type="AlphaFoldDB" id="A0A5C6VYY9"/>
<protein>
    <submittedName>
        <fullName evidence="1">Uncharacterized protein</fullName>
    </submittedName>
</protein>
<dbReference type="Pfam" id="PF26326">
    <property type="entry name" value="YtzJ"/>
    <property type="match status" value="1"/>
</dbReference>
<keyword evidence="2" id="KW-1185">Reference proteome</keyword>
<dbReference type="Proteomes" id="UP000321363">
    <property type="component" value="Unassembled WGS sequence"/>
</dbReference>
<dbReference type="OrthoDB" id="2679903at2"/>
<gene>
    <name evidence="1" type="ORF">FS935_14180</name>
</gene>
<dbReference type="InterPro" id="IPR058867">
    <property type="entry name" value="YtzJ"/>
</dbReference>
<dbReference type="RefSeq" id="WP_146949305.1">
    <property type="nucleotide sequence ID" value="NZ_VOQF01000007.1"/>
</dbReference>
<dbReference type="EMBL" id="VOQF01000007">
    <property type="protein sequence ID" value="TXC90204.1"/>
    <property type="molecule type" value="Genomic_DNA"/>
</dbReference>
<name>A0A5C6VYY9_9BACI</name>
<evidence type="ECO:0000313" key="2">
    <source>
        <dbReference type="Proteomes" id="UP000321363"/>
    </source>
</evidence>
<proteinExistence type="predicted"/>
<accession>A0A5C6VYY9</accession>
<evidence type="ECO:0000313" key="1">
    <source>
        <dbReference type="EMBL" id="TXC90204.1"/>
    </source>
</evidence>
<reference evidence="1 2" key="1">
    <citation type="journal article" date="2005" name="Int. J. Syst. Evol. Microbiol.">
        <title>Bacillus litoralis sp. nov., isolated from a tidal flat of the Yellow Sea in Korea.</title>
        <authorList>
            <person name="Yoon J.H."/>
            <person name="Oh T.K."/>
        </authorList>
    </citation>
    <scope>NUCLEOTIDE SEQUENCE [LARGE SCALE GENOMIC DNA]</scope>
    <source>
        <strain evidence="1 2">SW-211</strain>
    </source>
</reference>